<keyword evidence="1" id="KW-0472">Membrane</keyword>
<keyword evidence="1" id="KW-0812">Transmembrane</keyword>
<sequence length="118" mass="13026">MSRLERVTAWLRARPVLTVFLSLAAVPTCLAALSFRQPIGLPNTVLSGLELLFSLLVYAPVAGIRSWLLEPIGLDALFAVPGLQQTLVFVLLLGFYYVLSLSIVRIGTAIRTHYRTRT</sequence>
<dbReference type="AlphaFoldDB" id="A0ABD5PU24"/>
<evidence type="ECO:0000256" key="1">
    <source>
        <dbReference type="SAM" id="Phobius"/>
    </source>
</evidence>
<evidence type="ECO:0000313" key="2">
    <source>
        <dbReference type="EMBL" id="MFC4544116.1"/>
    </source>
</evidence>
<reference evidence="2 3" key="1">
    <citation type="journal article" date="2019" name="Int. J. Syst. Evol. Microbiol.">
        <title>The Global Catalogue of Microorganisms (GCM) 10K type strain sequencing project: providing services to taxonomists for standard genome sequencing and annotation.</title>
        <authorList>
            <consortium name="The Broad Institute Genomics Platform"/>
            <consortium name="The Broad Institute Genome Sequencing Center for Infectious Disease"/>
            <person name="Wu L."/>
            <person name="Ma J."/>
        </authorList>
    </citation>
    <scope>NUCLEOTIDE SEQUENCE [LARGE SCALE GENOMIC DNA]</scope>
    <source>
        <strain evidence="2 3">WLHS5</strain>
    </source>
</reference>
<name>A0ABD5PU24_9EURY</name>
<evidence type="ECO:0000313" key="3">
    <source>
        <dbReference type="Proteomes" id="UP001595898"/>
    </source>
</evidence>
<dbReference type="Proteomes" id="UP001595898">
    <property type="component" value="Unassembled WGS sequence"/>
</dbReference>
<feature type="transmembrane region" description="Helical" evidence="1">
    <location>
        <begin position="76"/>
        <end position="99"/>
    </location>
</feature>
<proteinExistence type="predicted"/>
<protein>
    <submittedName>
        <fullName evidence="2">Uncharacterized protein</fullName>
    </submittedName>
</protein>
<organism evidence="2 3">
    <name type="scientific">Halosolutus amylolyticus</name>
    <dbReference type="NCBI Taxonomy" id="2932267"/>
    <lineage>
        <taxon>Archaea</taxon>
        <taxon>Methanobacteriati</taxon>
        <taxon>Methanobacteriota</taxon>
        <taxon>Stenosarchaea group</taxon>
        <taxon>Halobacteria</taxon>
        <taxon>Halobacteriales</taxon>
        <taxon>Natrialbaceae</taxon>
        <taxon>Halosolutus</taxon>
    </lineage>
</organism>
<accession>A0ABD5PU24</accession>
<keyword evidence="3" id="KW-1185">Reference proteome</keyword>
<gene>
    <name evidence="2" type="ORF">ACFO5R_19505</name>
</gene>
<keyword evidence="1" id="KW-1133">Transmembrane helix</keyword>
<dbReference type="EMBL" id="JBHSFA010000011">
    <property type="protein sequence ID" value="MFC4544116.1"/>
    <property type="molecule type" value="Genomic_DNA"/>
</dbReference>
<comment type="caution">
    <text evidence="2">The sequence shown here is derived from an EMBL/GenBank/DDBJ whole genome shotgun (WGS) entry which is preliminary data.</text>
</comment>
<dbReference type="RefSeq" id="WP_250140858.1">
    <property type="nucleotide sequence ID" value="NZ_JALIQP010000003.1"/>
</dbReference>